<name>A0A8J5QEJ4_9ASCO</name>
<proteinExistence type="predicted"/>
<dbReference type="GO" id="GO:0005085">
    <property type="term" value="F:guanyl-nucleotide exchange factor activity"/>
    <property type="evidence" value="ECO:0007669"/>
    <property type="project" value="UniProtKB-KW"/>
</dbReference>
<dbReference type="RefSeq" id="XP_049261007.1">
    <property type="nucleotide sequence ID" value="XM_049409834.1"/>
</dbReference>
<dbReference type="Proteomes" id="UP000694255">
    <property type="component" value="Unassembled WGS sequence"/>
</dbReference>
<dbReference type="InterPro" id="IPR052233">
    <property type="entry name" value="Rho-type_GEFs"/>
</dbReference>
<sequence>MTKILRFPYQEAKPMASKNQDESPSGKVSFSEFYNPEEEYHPLQRIPTPYPTDGPRNDINIASELNNSEEEFPSISSKPVPKAAFAHIYAEDHSRESSTRNSGPRRSTSDFKTGLKRSGSQTSLHSIRRAGTPIPKTKNSADSKAKQEQQSQAQWDSTDVLYDVSKALITCIFYILSQIPYKEIEYLLNYIIPSSIVNIPYDKAIPGTFIDEGRTEILIQELMKSQARFATNMKAGSESIWKLFGAVLENFPYKELHKLRRKELEDTFWNLCECFHYVESTLFEDCETFDACEISFVYLRWAKGISSCYDVLVRNVPEFAKLYDMPKGGLKNKRTDSYYSLKAFLEMIIAYPSQIRNHLIAIRDSIDETYVPAELPLAIIEVGKLVKTCSKVDYFVSGDPSVLVFDWQSISTYTSASNYQESPQSTFRRRSSFSSINSAVSIPSVMSVETDVSDFTTTPSRSSLHRGRSRSISSFTSDRVLGTSNPYSYKPSAEEYLQSRDSFKLTRKGSHTYSISSSRGQPQSRRSSLRSTRSRSSSRYPDDSYDELHYDNQNSLSSMLDRNTRKASQGTTYTQHTLIGEPYSVNELWNCQPESYWNFDAGNKGTTTNPQQSNIVVNGVSCSCTIWGEFEGIRKRYAIVANWNAVYVSGDREMWRKILHFNATTVQMKLLGNILVLQTDKNLTLYSVQQLIDRYHGVPKINACHISKKAGFFSTGVFNGKQVVIFGKKKFSFKGSNGTKFRVLHPIYSQEKRSWDVRRLQEFSMPTECCGIHSWQDDYTVYTKHQFYNHGKVFNFYPIQIPYKPDSVNLKISEHKAKPLGDFKLHNKNNEYLFVYDSYAVFVHDRSKICSDKYIPFESKLKSVIQRDGFFLFISTDKIDVGIVSSSSRQTFKKVQVIEKRYITVLDEEQLIFRSGKEIFQLKLNYDKSYV</sequence>
<gene>
    <name evidence="4" type="ORF">J8A68_005736</name>
</gene>
<keyword evidence="1" id="KW-0344">Guanine-nucleotide releasing factor</keyword>
<evidence type="ECO:0000259" key="3">
    <source>
        <dbReference type="Pfam" id="PF00780"/>
    </source>
</evidence>
<feature type="compositionally biased region" description="Low complexity" evidence="2">
    <location>
        <begin position="514"/>
        <end position="539"/>
    </location>
</feature>
<feature type="region of interest" description="Disordered" evidence="2">
    <location>
        <begin position="90"/>
        <end position="152"/>
    </location>
</feature>
<reference evidence="4 5" key="1">
    <citation type="journal article" date="2021" name="DNA Res.">
        <title>Genome analysis of Candida subhashii reveals its hybrid nature and dual mitochondrial genome conformations.</title>
        <authorList>
            <person name="Mixao V."/>
            <person name="Hegedusova E."/>
            <person name="Saus E."/>
            <person name="Pryszcz L.P."/>
            <person name="Cillingova A."/>
            <person name="Nosek J."/>
            <person name="Gabaldon T."/>
        </authorList>
    </citation>
    <scope>NUCLEOTIDE SEQUENCE [LARGE SCALE GENOMIC DNA]</scope>
    <source>
        <strain evidence="4 5">CBS 10753</strain>
    </source>
</reference>
<dbReference type="GeneID" id="73472536"/>
<feature type="compositionally biased region" description="Basic and acidic residues" evidence="2">
    <location>
        <begin position="540"/>
        <end position="550"/>
    </location>
</feature>
<accession>A0A8J5QEJ4</accession>
<evidence type="ECO:0000256" key="1">
    <source>
        <dbReference type="ARBA" id="ARBA00022658"/>
    </source>
</evidence>
<dbReference type="AlphaFoldDB" id="A0A8J5QEJ4"/>
<feature type="domain" description="CNH" evidence="3">
    <location>
        <begin position="653"/>
        <end position="905"/>
    </location>
</feature>
<comment type="caution">
    <text evidence="4">The sequence shown here is derived from an EMBL/GenBank/DDBJ whole genome shotgun (WGS) entry which is preliminary data.</text>
</comment>
<feature type="compositionally biased region" description="Polar residues" evidence="2">
    <location>
        <begin position="551"/>
        <end position="573"/>
    </location>
</feature>
<organism evidence="4 5">
    <name type="scientific">[Candida] subhashii</name>
    <dbReference type="NCBI Taxonomy" id="561895"/>
    <lineage>
        <taxon>Eukaryota</taxon>
        <taxon>Fungi</taxon>
        <taxon>Dikarya</taxon>
        <taxon>Ascomycota</taxon>
        <taxon>Saccharomycotina</taxon>
        <taxon>Pichiomycetes</taxon>
        <taxon>Debaryomycetaceae</taxon>
        <taxon>Spathaspora</taxon>
    </lineage>
</organism>
<dbReference type="EMBL" id="JAGSYN010000274">
    <property type="protein sequence ID" value="KAG7660774.1"/>
    <property type="molecule type" value="Genomic_DNA"/>
</dbReference>
<evidence type="ECO:0000313" key="5">
    <source>
        <dbReference type="Proteomes" id="UP000694255"/>
    </source>
</evidence>
<dbReference type="InterPro" id="IPR001180">
    <property type="entry name" value="CNH_dom"/>
</dbReference>
<dbReference type="PANTHER" id="PTHR46572:SF1">
    <property type="entry name" value="RHO1 GUANINE NUCLEOTIDE EXCHANGE FACTOR TUS1"/>
    <property type="match status" value="1"/>
</dbReference>
<evidence type="ECO:0000313" key="4">
    <source>
        <dbReference type="EMBL" id="KAG7660774.1"/>
    </source>
</evidence>
<keyword evidence="5" id="KW-1185">Reference proteome</keyword>
<evidence type="ECO:0000256" key="2">
    <source>
        <dbReference type="SAM" id="MobiDB-lite"/>
    </source>
</evidence>
<dbReference type="PANTHER" id="PTHR46572">
    <property type="entry name" value="RHO1 GDP-GTP EXCHANGE PROTEIN 1-RELATED"/>
    <property type="match status" value="1"/>
</dbReference>
<feature type="region of interest" description="Disordered" evidence="2">
    <location>
        <begin position="507"/>
        <end position="573"/>
    </location>
</feature>
<protein>
    <recommendedName>
        <fullName evidence="3">CNH domain-containing protein</fullName>
    </recommendedName>
</protein>
<dbReference type="Pfam" id="PF00780">
    <property type="entry name" value="CNH"/>
    <property type="match status" value="1"/>
</dbReference>
<feature type="region of interest" description="Disordered" evidence="2">
    <location>
        <begin position="1"/>
        <end position="77"/>
    </location>
</feature>